<dbReference type="Gene3D" id="3.40.50.300">
    <property type="entry name" value="P-loop containing nucleotide triphosphate hydrolases"/>
    <property type="match status" value="1"/>
</dbReference>
<sequence length="222" mass="25308">MVSGYCEQNDIHSPNVTVYESLLYSAWLRLSSDVNTRTQKIFVDELMELVELKPLKDALVGLPGLDGLTIEQQKWLTIVVELVASPSIIFIDEPTSGLDARAAAIVRRTVRNTIDIGRTFDEDWRTNYICRTFRPPISQACGIFSRVPRIRNGYNHVTWVLEVTSSLVENQHNLDYAQIYANSTCYQYDLNVDLLDVHADKSRFLEELTKQVLSSDLDASKY</sequence>
<evidence type="ECO:0000313" key="1">
    <source>
        <dbReference type="EMBL" id="KAJ0185975.1"/>
    </source>
</evidence>
<dbReference type="Proteomes" id="UP000235145">
    <property type="component" value="Unassembled WGS sequence"/>
</dbReference>
<accession>A0A9R1UES5</accession>
<comment type="caution">
    <text evidence="1">The sequence shown here is derived from an EMBL/GenBank/DDBJ whole genome shotgun (WGS) entry which is preliminary data.</text>
</comment>
<organism evidence="1 2">
    <name type="scientific">Lactuca sativa</name>
    <name type="common">Garden lettuce</name>
    <dbReference type="NCBI Taxonomy" id="4236"/>
    <lineage>
        <taxon>Eukaryota</taxon>
        <taxon>Viridiplantae</taxon>
        <taxon>Streptophyta</taxon>
        <taxon>Embryophyta</taxon>
        <taxon>Tracheophyta</taxon>
        <taxon>Spermatophyta</taxon>
        <taxon>Magnoliopsida</taxon>
        <taxon>eudicotyledons</taxon>
        <taxon>Gunneridae</taxon>
        <taxon>Pentapetalae</taxon>
        <taxon>asterids</taxon>
        <taxon>campanulids</taxon>
        <taxon>Asterales</taxon>
        <taxon>Asteraceae</taxon>
        <taxon>Cichorioideae</taxon>
        <taxon>Cichorieae</taxon>
        <taxon>Lactucinae</taxon>
        <taxon>Lactuca</taxon>
    </lineage>
</organism>
<dbReference type="AlphaFoldDB" id="A0A9R1UES5"/>
<gene>
    <name evidence="1" type="ORF">LSAT_V11C900475060</name>
</gene>
<evidence type="ECO:0008006" key="3">
    <source>
        <dbReference type="Google" id="ProtNLM"/>
    </source>
</evidence>
<dbReference type="PANTHER" id="PTHR48040">
    <property type="entry name" value="PLEIOTROPIC DRUG RESISTANCE PROTEIN 1-LIKE ISOFORM X1"/>
    <property type="match status" value="1"/>
</dbReference>
<protein>
    <recommendedName>
        <fullName evidence="3">ABC transporter domain-containing protein</fullName>
    </recommendedName>
</protein>
<evidence type="ECO:0000313" key="2">
    <source>
        <dbReference type="Proteomes" id="UP000235145"/>
    </source>
</evidence>
<dbReference type="EMBL" id="NBSK02000009">
    <property type="protein sequence ID" value="KAJ0185975.1"/>
    <property type="molecule type" value="Genomic_DNA"/>
</dbReference>
<keyword evidence="2" id="KW-1185">Reference proteome</keyword>
<dbReference type="SUPFAM" id="SSF52540">
    <property type="entry name" value="P-loop containing nucleoside triphosphate hydrolases"/>
    <property type="match status" value="1"/>
</dbReference>
<dbReference type="InterPro" id="IPR027417">
    <property type="entry name" value="P-loop_NTPase"/>
</dbReference>
<name>A0A9R1UES5_LACSA</name>
<dbReference type="PANTHER" id="PTHR48040:SF48">
    <property type="entry name" value="AAA+ ATPASE DOMAIN, PIGMENT PERMEASE_PROTEIN ATP-BINDING CASSETTE SUB-FAMILY G"/>
    <property type="match status" value="1"/>
</dbReference>
<reference evidence="1 2" key="1">
    <citation type="journal article" date="2017" name="Nat. Commun.">
        <title>Genome assembly with in vitro proximity ligation data and whole-genome triplication in lettuce.</title>
        <authorList>
            <person name="Reyes-Chin-Wo S."/>
            <person name="Wang Z."/>
            <person name="Yang X."/>
            <person name="Kozik A."/>
            <person name="Arikit S."/>
            <person name="Song C."/>
            <person name="Xia L."/>
            <person name="Froenicke L."/>
            <person name="Lavelle D.O."/>
            <person name="Truco M.J."/>
            <person name="Xia R."/>
            <person name="Zhu S."/>
            <person name="Xu C."/>
            <person name="Xu H."/>
            <person name="Xu X."/>
            <person name="Cox K."/>
            <person name="Korf I."/>
            <person name="Meyers B.C."/>
            <person name="Michelmore R.W."/>
        </authorList>
    </citation>
    <scope>NUCLEOTIDE SEQUENCE [LARGE SCALE GENOMIC DNA]</scope>
    <source>
        <strain evidence="2">cv. Salinas</strain>
        <tissue evidence="1">Seedlings</tissue>
    </source>
</reference>
<proteinExistence type="predicted"/>